<keyword evidence="6" id="KW-1185">Reference proteome</keyword>
<dbReference type="SUPFAM" id="SSF53335">
    <property type="entry name" value="S-adenosyl-L-methionine-dependent methyltransferases"/>
    <property type="match status" value="1"/>
</dbReference>
<dbReference type="InterPro" id="IPR016461">
    <property type="entry name" value="COMT-like"/>
</dbReference>
<accession>A0A0U5FVK4</accession>
<dbReference type="PANTHER" id="PTHR43712">
    <property type="entry name" value="PUTATIVE (AFU_ORTHOLOGUE AFUA_4G14580)-RELATED"/>
    <property type="match status" value="1"/>
</dbReference>
<dbReference type="InterPro" id="IPR036390">
    <property type="entry name" value="WH_DNA-bd_sf"/>
</dbReference>
<evidence type="ECO:0000313" key="5">
    <source>
        <dbReference type="EMBL" id="CEL03347.1"/>
    </source>
</evidence>
<dbReference type="GO" id="GO:0032259">
    <property type="term" value="P:methylation"/>
    <property type="evidence" value="ECO:0007669"/>
    <property type="project" value="UniProtKB-KW"/>
</dbReference>
<name>A0A0U5FVK4_ASPCI</name>
<keyword evidence="1" id="KW-0489">Methyltransferase</keyword>
<proteinExistence type="predicted"/>
<organism evidence="5 6">
    <name type="scientific">Aspergillus calidoustus</name>
    <dbReference type="NCBI Taxonomy" id="454130"/>
    <lineage>
        <taxon>Eukaryota</taxon>
        <taxon>Fungi</taxon>
        <taxon>Dikarya</taxon>
        <taxon>Ascomycota</taxon>
        <taxon>Pezizomycotina</taxon>
        <taxon>Eurotiomycetes</taxon>
        <taxon>Eurotiomycetidae</taxon>
        <taxon>Eurotiales</taxon>
        <taxon>Aspergillaceae</taxon>
        <taxon>Aspergillus</taxon>
        <taxon>Aspergillus subgen. Nidulantes</taxon>
    </lineage>
</organism>
<gene>
    <name evidence="5" type="ORF">ASPCAL04503</name>
</gene>
<dbReference type="OrthoDB" id="1606438at2759"/>
<sequence>MTITEGASTMEDIVTKLLQDVRALHDYLDTAGLPHPSFDKNTPPVVLPYDAPLEVQNAREQIMDAALRLFRLAAGPSDHISQARTAYEDIATLQWLWHFQIFDLVPAEGSISYFELAGKANVAVAHAKSIIRMAITAGLFEEPTPQQVSHSATSLYIRNSEPNRTWAVWVCDVSVPAAAAMVAAQTKWPRSLSRIHTSYNFANDTELPFFDHLAQLPERKALFQGLMKAVSSLQKHDLKHTIAGFDWASLGEATVVDVGGSTGHVSIALAREFPSLKFIVQDLPEVIDNAPSHLASLPDSTALASRITYLAHSFLTPQPIRGAAVYFLRMILHDWPTDDAVNILSHLVPALEENSRIIVMDSLLPDPGSVPLAKERLFRAQDLTMLQNFNAGERALEDWRQIFARVEGGLAVRAIRQPVGSNMAFIELGLE</sequence>
<evidence type="ECO:0000256" key="1">
    <source>
        <dbReference type="ARBA" id="ARBA00022603"/>
    </source>
</evidence>
<dbReference type="GO" id="GO:0008171">
    <property type="term" value="F:O-methyltransferase activity"/>
    <property type="evidence" value="ECO:0007669"/>
    <property type="project" value="InterPro"/>
</dbReference>
<feature type="domain" description="O-methyltransferase C-terminal" evidence="4">
    <location>
        <begin position="208"/>
        <end position="404"/>
    </location>
</feature>
<evidence type="ECO:0000256" key="3">
    <source>
        <dbReference type="ARBA" id="ARBA00022691"/>
    </source>
</evidence>
<evidence type="ECO:0000313" key="6">
    <source>
        <dbReference type="Proteomes" id="UP000054771"/>
    </source>
</evidence>
<evidence type="ECO:0000259" key="4">
    <source>
        <dbReference type="Pfam" id="PF00891"/>
    </source>
</evidence>
<dbReference type="InterPro" id="IPR001077">
    <property type="entry name" value="COMT_C"/>
</dbReference>
<dbReference type="PANTHER" id="PTHR43712:SF19">
    <property type="entry name" value="DUAL O-METHYLTRANSFERASE_FAD-DEPENDENT MONOOXYGENASE ELCB"/>
    <property type="match status" value="1"/>
</dbReference>
<reference evidence="6" key="1">
    <citation type="journal article" date="2016" name="Genome Announc.">
        <title>Draft genome sequences of fungus Aspergillus calidoustus.</title>
        <authorList>
            <person name="Horn F."/>
            <person name="Linde J."/>
            <person name="Mattern D.J."/>
            <person name="Walther G."/>
            <person name="Guthke R."/>
            <person name="Scherlach K."/>
            <person name="Martin K."/>
            <person name="Brakhage A.A."/>
            <person name="Petzke L."/>
            <person name="Valiante V."/>
        </authorList>
    </citation>
    <scope>NUCLEOTIDE SEQUENCE [LARGE SCALE GENOMIC DNA]</scope>
    <source>
        <strain evidence="6">SF006504</strain>
    </source>
</reference>
<dbReference type="Proteomes" id="UP000054771">
    <property type="component" value="Unassembled WGS sequence"/>
</dbReference>
<protein>
    <recommendedName>
        <fullName evidence="4">O-methyltransferase C-terminal domain-containing protein</fullName>
    </recommendedName>
</protein>
<dbReference type="Gene3D" id="1.10.10.10">
    <property type="entry name" value="Winged helix-like DNA-binding domain superfamily/Winged helix DNA-binding domain"/>
    <property type="match status" value="1"/>
</dbReference>
<dbReference type="SUPFAM" id="SSF46785">
    <property type="entry name" value="Winged helix' DNA-binding domain"/>
    <property type="match status" value="1"/>
</dbReference>
<dbReference type="PROSITE" id="PS51683">
    <property type="entry name" value="SAM_OMT_II"/>
    <property type="match status" value="1"/>
</dbReference>
<dbReference type="Pfam" id="PF00891">
    <property type="entry name" value="Methyltransf_2"/>
    <property type="match status" value="1"/>
</dbReference>
<evidence type="ECO:0000256" key="2">
    <source>
        <dbReference type="ARBA" id="ARBA00022679"/>
    </source>
</evidence>
<dbReference type="Gene3D" id="3.40.50.150">
    <property type="entry name" value="Vaccinia Virus protein VP39"/>
    <property type="match status" value="1"/>
</dbReference>
<dbReference type="InterPro" id="IPR036388">
    <property type="entry name" value="WH-like_DNA-bd_sf"/>
</dbReference>
<dbReference type="STRING" id="454130.A0A0U5FVK4"/>
<keyword evidence="3" id="KW-0949">S-adenosyl-L-methionine</keyword>
<dbReference type="OMA" id="CEPEPNM"/>
<keyword evidence="2" id="KW-0808">Transferase</keyword>
<dbReference type="GO" id="GO:0044550">
    <property type="term" value="P:secondary metabolite biosynthetic process"/>
    <property type="evidence" value="ECO:0007669"/>
    <property type="project" value="UniProtKB-ARBA"/>
</dbReference>
<dbReference type="InterPro" id="IPR029063">
    <property type="entry name" value="SAM-dependent_MTases_sf"/>
</dbReference>
<dbReference type="AlphaFoldDB" id="A0A0U5FVK4"/>
<dbReference type="EMBL" id="CDMC01000003">
    <property type="protein sequence ID" value="CEL03347.1"/>
    <property type="molecule type" value="Genomic_DNA"/>
</dbReference>